<evidence type="ECO:0000256" key="7">
    <source>
        <dbReference type="ARBA" id="ARBA00023010"/>
    </source>
</evidence>
<proteinExistence type="inferred from homology"/>
<protein>
    <submittedName>
        <fullName evidence="10">Unannotated protein</fullName>
    </submittedName>
</protein>
<evidence type="ECO:0000256" key="3">
    <source>
        <dbReference type="ARBA" id="ARBA00022475"/>
    </source>
</evidence>
<keyword evidence="3" id="KW-1003">Cell membrane</keyword>
<feature type="region of interest" description="Disordered" evidence="9">
    <location>
        <begin position="85"/>
        <end position="125"/>
    </location>
</feature>
<evidence type="ECO:0000256" key="8">
    <source>
        <dbReference type="ARBA" id="ARBA00023136"/>
    </source>
</evidence>
<gene>
    <name evidence="10" type="ORF">UFOPK3752_01544</name>
</gene>
<evidence type="ECO:0000256" key="5">
    <source>
        <dbReference type="ARBA" id="ARBA00022927"/>
    </source>
</evidence>
<keyword evidence="4" id="KW-0812">Transmembrane</keyword>
<keyword evidence="5" id="KW-0653">Protein transport</keyword>
<keyword evidence="2" id="KW-0813">Transport</keyword>
<keyword evidence="6" id="KW-1133">Transmembrane helix</keyword>
<sequence length="125" mass="13159">MFDIGMGEFLVIGVVAVLILGPDRLPRAISEVVKWARVLREQALNARREIVSAANLDPGMTDQIRRSVSDLADLHPRRLASTFLSDVATDAPAKPPGPSGAATPVTPPTPATPPTAAPVFDPDAT</sequence>
<dbReference type="InterPro" id="IPR018448">
    <property type="entry name" value="TatB"/>
</dbReference>
<dbReference type="HAMAP" id="MF_00237">
    <property type="entry name" value="TatB"/>
    <property type="match status" value="1"/>
</dbReference>
<dbReference type="Gene3D" id="1.20.5.3310">
    <property type="match status" value="1"/>
</dbReference>
<dbReference type="AlphaFoldDB" id="A0A6J7K0V6"/>
<accession>A0A6J7K0V6</accession>
<evidence type="ECO:0000256" key="1">
    <source>
        <dbReference type="ARBA" id="ARBA00004167"/>
    </source>
</evidence>
<dbReference type="InterPro" id="IPR003369">
    <property type="entry name" value="TatA/B/E"/>
</dbReference>
<evidence type="ECO:0000256" key="4">
    <source>
        <dbReference type="ARBA" id="ARBA00022692"/>
    </source>
</evidence>
<evidence type="ECO:0000313" key="10">
    <source>
        <dbReference type="EMBL" id="CAB4949145.1"/>
    </source>
</evidence>
<dbReference type="GO" id="GO:0016020">
    <property type="term" value="C:membrane"/>
    <property type="evidence" value="ECO:0007669"/>
    <property type="project" value="UniProtKB-SubCell"/>
</dbReference>
<name>A0A6J7K0V6_9ZZZZ</name>
<reference evidence="10" key="1">
    <citation type="submission" date="2020-05" db="EMBL/GenBank/DDBJ databases">
        <authorList>
            <person name="Chiriac C."/>
            <person name="Salcher M."/>
            <person name="Ghai R."/>
            <person name="Kavagutti S V."/>
        </authorList>
    </citation>
    <scope>NUCLEOTIDE SEQUENCE</scope>
</reference>
<dbReference type="EMBL" id="CAFBND010000068">
    <property type="protein sequence ID" value="CAB4949145.1"/>
    <property type="molecule type" value="Genomic_DNA"/>
</dbReference>
<dbReference type="PANTHER" id="PTHR33162:SF1">
    <property type="entry name" value="SEC-INDEPENDENT PROTEIN TRANSLOCASE PROTEIN TATA, CHLOROPLASTIC"/>
    <property type="match status" value="1"/>
</dbReference>
<feature type="compositionally biased region" description="Pro residues" evidence="9">
    <location>
        <begin position="105"/>
        <end position="116"/>
    </location>
</feature>
<dbReference type="Pfam" id="PF02416">
    <property type="entry name" value="TatA_B_E"/>
    <property type="match status" value="1"/>
</dbReference>
<dbReference type="GO" id="GO:0043953">
    <property type="term" value="P:protein transport by the Tat complex"/>
    <property type="evidence" value="ECO:0007669"/>
    <property type="project" value="InterPro"/>
</dbReference>
<dbReference type="PRINTS" id="PR01506">
    <property type="entry name" value="TATBPROTEIN"/>
</dbReference>
<organism evidence="10">
    <name type="scientific">freshwater metagenome</name>
    <dbReference type="NCBI Taxonomy" id="449393"/>
    <lineage>
        <taxon>unclassified sequences</taxon>
        <taxon>metagenomes</taxon>
        <taxon>ecological metagenomes</taxon>
    </lineage>
</organism>
<dbReference type="PANTHER" id="PTHR33162">
    <property type="entry name" value="SEC-INDEPENDENT PROTEIN TRANSLOCASE PROTEIN TATA, CHLOROPLASTIC"/>
    <property type="match status" value="1"/>
</dbReference>
<dbReference type="GO" id="GO:0008320">
    <property type="term" value="F:protein transmembrane transporter activity"/>
    <property type="evidence" value="ECO:0007669"/>
    <property type="project" value="InterPro"/>
</dbReference>
<evidence type="ECO:0000256" key="2">
    <source>
        <dbReference type="ARBA" id="ARBA00022448"/>
    </source>
</evidence>
<keyword evidence="7" id="KW-0811">Translocation</keyword>
<evidence type="ECO:0000256" key="9">
    <source>
        <dbReference type="SAM" id="MobiDB-lite"/>
    </source>
</evidence>
<keyword evidence="8" id="KW-0472">Membrane</keyword>
<evidence type="ECO:0000256" key="6">
    <source>
        <dbReference type="ARBA" id="ARBA00022989"/>
    </source>
</evidence>
<comment type="subcellular location">
    <subcellularLocation>
        <location evidence="1">Membrane</location>
        <topology evidence="1">Single-pass membrane protein</topology>
    </subcellularLocation>
</comment>